<feature type="region of interest" description="Disordered" evidence="6">
    <location>
        <begin position="1117"/>
        <end position="1163"/>
    </location>
</feature>
<dbReference type="SUPFAM" id="SSF56204">
    <property type="entry name" value="Hect, E3 ligase catalytic domain"/>
    <property type="match status" value="1"/>
</dbReference>
<feature type="region of interest" description="Disordered" evidence="6">
    <location>
        <begin position="175"/>
        <end position="216"/>
    </location>
</feature>
<accession>A0A5M8PUP2</accession>
<reference evidence="8 9" key="1">
    <citation type="submission" date="2019-09" db="EMBL/GenBank/DDBJ databases">
        <title>The hologenome of the rock-dwelling lichen Lasallia pustulata.</title>
        <authorList>
            <person name="Greshake Tzovaras B."/>
            <person name="Segers F."/>
            <person name="Bicker A."/>
            <person name="Dal Grande F."/>
            <person name="Otte J."/>
            <person name="Hankeln T."/>
            <person name="Schmitt I."/>
            <person name="Ebersberger I."/>
        </authorList>
    </citation>
    <scope>NUCLEOTIDE SEQUENCE [LARGE SCALE GENOMIC DNA]</scope>
    <source>
        <strain evidence="8">A1-1</strain>
    </source>
</reference>
<keyword evidence="4 5" id="KW-0833">Ubl conjugation pathway</keyword>
<dbReference type="GO" id="GO:0000209">
    <property type="term" value="P:protein polyubiquitination"/>
    <property type="evidence" value="ECO:0007669"/>
    <property type="project" value="InterPro"/>
</dbReference>
<evidence type="ECO:0000259" key="7">
    <source>
        <dbReference type="PROSITE" id="PS50237"/>
    </source>
</evidence>
<dbReference type="Gene3D" id="6.10.130.10">
    <property type="entry name" value="Ubiquitin-protein ligase E3A, N-terminal zinc-binding domain (AZUL)"/>
    <property type="match status" value="1"/>
</dbReference>
<dbReference type="Pfam" id="PF16558">
    <property type="entry name" value="AZUL"/>
    <property type="match status" value="1"/>
</dbReference>
<dbReference type="PANTHER" id="PTHR45700">
    <property type="entry name" value="UBIQUITIN-PROTEIN LIGASE E3C"/>
    <property type="match status" value="1"/>
</dbReference>
<dbReference type="Pfam" id="PF00632">
    <property type="entry name" value="HECT"/>
    <property type="match status" value="1"/>
</dbReference>
<feature type="active site" description="Glycyl thioester intermediate" evidence="5">
    <location>
        <position position="1343"/>
    </location>
</feature>
<evidence type="ECO:0000313" key="8">
    <source>
        <dbReference type="EMBL" id="KAA6413358.1"/>
    </source>
</evidence>
<feature type="compositionally biased region" description="Polar residues" evidence="6">
    <location>
        <begin position="354"/>
        <end position="378"/>
    </location>
</feature>
<evidence type="ECO:0000256" key="4">
    <source>
        <dbReference type="ARBA" id="ARBA00022786"/>
    </source>
</evidence>
<comment type="caution">
    <text evidence="8">The sequence shown here is derived from an EMBL/GenBank/DDBJ whole genome shotgun (WGS) entry which is preliminary data.</text>
</comment>
<dbReference type="InterPro" id="IPR000569">
    <property type="entry name" value="HECT_dom"/>
</dbReference>
<evidence type="ECO:0000256" key="2">
    <source>
        <dbReference type="ARBA" id="ARBA00012485"/>
    </source>
</evidence>
<feature type="compositionally biased region" description="Polar residues" evidence="6">
    <location>
        <begin position="1132"/>
        <end position="1159"/>
    </location>
</feature>
<dbReference type="EC" id="2.3.2.26" evidence="2"/>
<dbReference type="FunFam" id="3.30.2410.10:FF:000003">
    <property type="entry name" value="probable E3 ubiquitin-protein ligase HERC4 isoform X1"/>
    <property type="match status" value="1"/>
</dbReference>
<name>A0A5M8PUP2_9LECA</name>
<dbReference type="PANTHER" id="PTHR45700:SF8">
    <property type="entry name" value="HECT-TYPE E3 UBIQUITIN TRANSFERASE"/>
    <property type="match status" value="1"/>
</dbReference>
<dbReference type="OrthoDB" id="5981550at2759"/>
<dbReference type="Gene3D" id="3.30.2410.10">
    <property type="entry name" value="Hect, E3 ligase catalytic domain"/>
    <property type="match status" value="1"/>
</dbReference>
<feature type="region of interest" description="Disordered" evidence="6">
    <location>
        <begin position="314"/>
        <end position="340"/>
    </location>
</feature>
<evidence type="ECO:0000256" key="6">
    <source>
        <dbReference type="SAM" id="MobiDB-lite"/>
    </source>
</evidence>
<dbReference type="EMBL" id="VXIT01000004">
    <property type="protein sequence ID" value="KAA6413358.1"/>
    <property type="molecule type" value="Genomic_DNA"/>
</dbReference>
<gene>
    <name evidence="8" type="ORF">FRX48_03104</name>
</gene>
<dbReference type="Gene3D" id="3.90.1750.10">
    <property type="entry name" value="Hect, E3 ligase catalytic domains"/>
    <property type="match status" value="1"/>
</dbReference>
<evidence type="ECO:0000256" key="1">
    <source>
        <dbReference type="ARBA" id="ARBA00000885"/>
    </source>
</evidence>
<feature type="region of interest" description="Disordered" evidence="6">
    <location>
        <begin position="354"/>
        <end position="382"/>
    </location>
</feature>
<dbReference type="GO" id="GO:0061630">
    <property type="term" value="F:ubiquitin protein ligase activity"/>
    <property type="evidence" value="ECO:0007669"/>
    <property type="project" value="UniProtKB-EC"/>
</dbReference>
<dbReference type="InterPro" id="IPR032353">
    <property type="entry name" value="AZUL"/>
</dbReference>
<comment type="catalytic activity">
    <reaction evidence="1">
        <text>S-ubiquitinyl-[E2 ubiquitin-conjugating enzyme]-L-cysteine + [acceptor protein]-L-lysine = [E2 ubiquitin-conjugating enzyme]-L-cysteine + N(6)-ubiquitinyl-[acceptor protein]-L-lysine.</text>
        <dbReference type="EC" id="2.3.2.26"/>
    </reaction>
</comment>
<evidence type="ECO:0000313" key="9">
    <source>
        <dbReference type="Proteomes" id="UP000324767"/>
    </source>
</evidence>
<protein>
    <recommendedName>
        <fullName evidence="2">HECT-type E3 ubiquitin transferase</fullName>
        <ecNumber evidence="2">2.3.2.26</ecNumber>
    </recommendedName>
</protein>
<dbReference type="SMART" id="SM00119">
    <property type="entry name" value="HECTc"/>
    <property type="match status" value="1"/>
</dbReference>
<dbReference type="PROSITE" id="PS50237">
    <property type="entry name" value="HECT"/>
    <property type="match status" value="1"/>
</dbReference>
<feature type="region of interest" description="Disordered" evidence="6">
    <location>
        <begin position="1"/>
        <end position="24"/>
    </location>
</feature>
<dbReference type="InterPro" id="IPR042556">
    <property type="entry name" value="AZUL_sf"/>
</dbReference>
<evidence type="ECO:0000256" key="3">
    <source>
        <dbReference type="ARBA" id="ARBA00022679"/>
    </source>
</evidence>
<evidence type="ECO:0000256" key="5">
    <source>
        <dbReference type="PROSITE-ProRule" id="PRU00104"/>
    </source>
</evidence>
<feature type="region of interest" description="Disordered" evidence="6">
    <location>
        <begin position="249"/>
        <end position="282"/>
    </location>
</feature>
<dbReference type="Proteomes" id="UP000324767">
    <property type="component" value="Unassembled WGS sequence"/>
</dbReference>
<feature type="region of interest" description="Disordered" evidence="6">
    <location>
        <begin position="432"/>
        <end position="455"/>
    </location>
</feature>
<dbReference type="InterPro" id="IPR035983">
    <property type="entry name" value="Hect_E3_ubiquitin_ligase"/>
</dbReference>
<feature type="domain" description="HECT" evidence="7">
    <location>
        <begin position="954"/>
        <end position="1375"/>
    </location>
</feature>
<organism evidence="8 9">
    <name type="scientific">Lasallia pustulata</name>
    <dbReference type="NCBI Taxonomy" id="136370"/>
    <lineage>
        <taxon>Eukaryota</taxon>
        <taxon>Fungi</taxon>
        <taxon>Dikarya</taxon>
        <taxon>Ascomycota</taxon>
        <taxon>Pezizomycotina</taxon>
        <taxon>Lecanoromycetes</taxon>
        <taxon>OSLEUM clade</taxon>
        <taxon>Umbilicariomycetidae</taxon>
        <taxon>Umbilicariales</taxon>
        <taxon>Umbilicariaceae</taxon>
        <taxon>Lasallia</taxon>
    </lineage>
</organism>
<proteinExistence type="predicted"/>
<dbReference type="InterPro" id="IPR044611">
    <property type="entry name" value="E3A/B/C-like"/>
</dbReference>
<sequence length="1375" mass="153479">MTRSFSGYPPPPNNSPSTQRRKQLAALPDHAPEILVRDTICLVQPAKVWPQSVVERRRRFQSLVSRYYSQLLYGCKNTECQTPTCLSCQRRLARGPFRRFTVLSARTLACFLASQDDPEKGLCPHESVISAEARELKRLTKEALLHTRTKPALRRDDQLGHDLIETMLGKVGPVEAETDFESSPGQRSNVQHRDDSGDGHGNPMSHRKLHKEKDPKSFTQSLFDTAPLKLLQAYIPDQYLQWNPCLKRAESPSTNPSDYRTARKDPVPRKKHATLNSNTPLGLHATSSMSVNAEAVQPVMSAVKYPSTTLWSASANQRDKRGKRASVSGVPEKQPPLRNDCEAVSSAWKRSKTFTATGASKSPISQQGNEPSFTSDGPTHSEIHGDLEVARTALRLKDRKRAVSWTGLESRIRRQEHPPSVELFNVKHSQGYATSNQRAAHPRNSPGVSEQPTHESWKPAETLSHLTPDNVNALVRMVMAAEPSLCNGRLQLRSIGRTDTTYLKPTALTGGSSTEVERTLAFGVQSLTYVLGNAAPLLKSFLCRAACGVVPDVMETRSTINAEDLLYQFRNLMEIDHHPRTVLPSLWVATGVLFNAPLAHSNPRSSDLRAGTALLKARQDHSSTDISDDLRNEAFLDDTDAAHIVKIIFAALGATIPKSNPETWLAVQKLRASGHVAPEVLAKTWDSHIVRSLLETMDAFEDEAALALITRLVRAISARRCMSEMAKTKKHSRRHDSVPANVDHDMINSILGFFTQDEANSTDATEDSTKTSKFLASRQGGSFPAVTVEWLRSVLLKEWNGKAEVAKWGAVGGAIEMMSSFYEHYTELGLVPETFHTLFLSERLEPMEMPLEWLNSQANTNTVHLLSYSFLFPPSALVTYFRAINHSAMFKAFEASITTTRMVMQMTFADGGLADHRENRLLERLNVALTNYLVLEIRRDDVLTCALNQLWRRERRELMRPLKVRMGMEEGEEGVDHGGVQQEFFRMAIGEALNPEYGLFTTDTRTRMSWFQPCSLEPLYKFELLGLLTSLAIYNGLTLPITFPLALYRKLLGIPVTGLEHIRDGWPELAKGLTDLLTWADGTVEDVFMRSYVFSADALGSTLFVDMERVGRNDIWPATKADKGKGKGKSASFGTDQGLTRDSLATNESHGSPQSSTEGSDGWINLASPAISVDDVRGLKDAPASGEAIQILRSRTNSHASQAGMVTNENREQYVKDYIFWLTDKSIRPQYEAFARGFFVCLDRKALSIFTPNALQSVVEGIQDIDINALEQTARYENGYHADHRIIKDFWHVVRQFSPEKVRQLLEFVTASDRIPVNGIRSILFVIQRNGTSDERVPTSLTCFGRLLLPEYSSRKKLKEKLRLAIENSKGFGVA</sequence>
<keyword evidence="3" id="KW-0808">Transferase</keyword>